<name>A0A8S5RFP7_9VIRU</name>
<sequence>MNIEIYIGNETIIQSQRNLPDSRKREDEPS</sequence>
<dbReference type="EMBL" id="BK059103">
    <property type="protein sequence ID" value="DAE30214.1"/>
    <property type="molecule type" value="Genomic_DNA"/>
</dbReference>
<accession>A0A8S5RFP7</accession>
<protein>
    <submittedName>
        <fullName evidence="1">Uncharacterized protein</fullName>
    </submittedName>
</protein>
<reference evidence="1" key="1">
    <citation type="journal article" date="2021" name="Proc. Natl. Acad. Sci. U.S.A.">
        <title>A Catalog of Tens of Thousands of Viruses from Human Metagenomes Reveals Hidden Associations with Chronic Diseases.</title>
        <authorList>
            <person name="Tisza M.J."/>
            <person name="Buck C.B."/>
        </authorList>
    </citation>
    <scope>NUCLEOTIDE SEQUENCE</scope>
    <source>
        <strain evidence="1">Ct5rm7</strain>
    </source>
</reference>
<proteinExistence type="predicted"/>
<evidence type="ECO:0000313" key="1">
    <source>
        <dbReference type="EMBL" id="DAE30214.1"/>
    </source>
</evidence>
<organism evidence="1">
    <name type="scientific">virus sp. ct5rm7</name>
    <dbReference type="NCBI Taxonomy" id="2827298"/>
    <lineage>
        <taxon>Viruses</taxon>
    </lineage>
</organism>